<comment type="catalytic activity">
    <reaction evidence="8">
        <text>N-terminal L-methionyl-L-isoleucyl-[protein] + acetyl-CoA = N-terminal N(alpha)-acetyl-L-methionyl-L-isoleucyl-[protein] + CoA + H(+)</text>
        <dbReference type="Rhea" id="RHEA:50524"/>
        <dbReference type="Rhea" id="RHEA-COMP:12713"/>
        <dbReference type="Rhea" id="RHEA-COMP:12714"/>
        <dbReference type="ChEBI" id="CHEBI:15378"/>
        <dbReference type="ChEBI" id="CHEBI:57287"/>
        <dbReference type="ChEBI" id="CHEBI:57288"/>
        <dbReference type="ChEBI" id="CHEBI:133379"/>
        <dbReference type="ChEBI" id="CHEBI:133380"/>
        <dbReference type="EC" id="2.3.1.256"/>
    </reaction>
</comment>
<feature type="region of interest" description="Disordered" evidence="16">
    <location>
        <begin position="243"/>
        <end position="275"/>
    </location>
</feature>
<dbReference type="CDD" id="cd04301">
    <property type="entry name" value="NAT_SF"/>
    <property type="match status" value="1"/>
</dbReference>
<evidence type="ECO:0000256" key="11">
    <source>
        <dbReference type="ARBA" id="ARBA00052362"/>
    </source>
</evidence>
<evidence type="ECO:0000256" key="8">
    <source>
        <dbReference type="ARBA" id="ARBA00050754"/>
    </source>
</evidence>
<evidence type="ECO:0000256" key="12">
    <source>
        <dbReference type="ARBA" id="ARBA00052477"/>
    </source>
</evidence>
<dbReference type="InterPro" id="IPR044542">
    <property type="entry name" value="NAA30-like"/>
</dbReference>
<dbReference type="InterPro" id="IPR016181">
    <property type="entry name" value="Acyl_CoA_acyltransferase"/>
</dbReference>
<feature type="non-terminal residue" evidence="18">
    <location>
        <position position="478"/>
    </location>
</feature>
<evidence type="ECO:0000256" key="4">
    <source>
        <dbReference type="ARBA" id="ARBA00022679"/>
    </source>
</evidence>
<dbReference type="InterPro" id="IPR000182">
    <property type="entry name" value="GNAT_dom"/>
</dbReference>
<feature type="compositionally biased region" description="Polar residues" evidence="16">
    <location>
        <begin position="243"/>
        <end position="259"/>
    </location>
</feature>
<evidence type="ECO:0000256" key="10">
    <source>
        <dbReference type="ARBA" id="ARBA00052207"/>
    </source>
</evidence>
<comment type="catalytic activity">
    <reaction evidence="10">
        <text>N-terminal L-methionyl-L-tyrosyl-[protein] + acetyl-CoA = N-terminal N(alpha)-acetyl-L-methionyl-L-tyrosyl-[protein] + CoA + H(+)</text>
        <dbReference type="Rhea" id="RHEA:50532"/>
        <dbReference type="Rhea" id="RHEA-COMP:12717"/>
        <dbReference type="Rhea" id="RHEA-COMP:12718"/>
        <dbReference type="ChEBI" id="CHEBI:15378"/>
        <dbReference type="ChEBI" id="CHEBI:57287"/>
        <dbReference type="ChEBI" id="CHEBI:57288"/>
        <dbReference type="ChEBI" id="CHEBI:133384"/>
        <dbReference type="ChEBI" id="CHEBI:133385"/>
        <dbReference type="EC" id="2.3.1.256"/>
    </reaction>
</comment>
<evidence type="ECO:0000313" key="18">
    <source>
        <dbReference type="EMBL" id="CAJ0585296.1"/>
    </source>
</evidence>
<evidence type="ECO:0000256" key="3">
    <source>
        <dbReference type="ARBA" id="ARBA00022490"/>
    </source>
</evidence>
<dbReference type="Gene3D" id="3.40.630.30">
    <property type="match status" value="1"/>
</dbReference>
<dbReference type="EMBL" id="CATQJA010002703">
    <property type="protein sequence ID" value="CAJ0585296.1"/>
    <property type="molecule type" value="Genomic_DNA"/>
</dbReference>
<comment type="catalytic activity">
    <reaction evidence="9">
        <text>N-terminal L-methionyl-L-leucyl-[protein] + acetyl-CoA = N-terminal N(alpha)-acetyl-L-methionyl-L-leucyl-[protein] + CoA + H(+)</text>
        <dbReference type="Rhea" id="RHEA:50520"/>
        <dbReference type="Rhea" id="RHEA-COMP:12711"/>
        <dbReference type="Rhea" id="RHEA-COMP:12712"/>
        <dbReference type="ChEBI" id="CHEBI:15378"/>
        <dbReference type="ChEBI" id="CHEBI:57287"/>
        <dbReference type="ChEBI" id="CHEBI:57288"/>
        <dbReference type="ChEBI" id="CHEBI:133377"/>
        <dbReference type="ChEBI" id="CHEBI:133378"/>
        <dbReference type="EC" id="2.3.1.256"/>
    </reaction>
</comment>
<reference evidence="18" key="1">
    <citation type="submission" date="2023-06" db="EMBL/GenBank/DDBJ databases">
        <authorList>
            <person name="Delattre M."/>
        </authorList>
    </citation>
    <scope>NUCLEOTIDE SEQUENCE</scope>
    <source>
        <strain evidence="18">AF72</strain>
    </source>
</reference>
<feature type="region of interest" description="Disordered" evidence="16">
    <location>
        <begin position="166"/>
        <end position="194"/>
    </location>
</feature>
<dbReference type="PANTHER" id="PTHR45896">
    <property type="entry name" value="N-ALPHA-ACETYLTRANSFERASE 30"/>
    <property type="match status" value="1"/>
</dbReference>
<keyword evidence="6" id="KW-0012">Acyltransferase</keyword>
<proteinExistence type="inferred from homology"/>
<dbReference type="Proteomes" id="UP001177023">
    <property type="component" value="Unassembled WGS sequence"/>
</dbReference>
<evidence type="ECO:0000256" key="7">
    <source>
        <dbReference type="ARBA" id="ARBA00024025"/>
    </source>
</evidence>
<evidence type="ECO:0000256" key="14">
    <source>
        <dbReference type="ARBA" id="ARBA00076746"/>
    </source>
</evidence>
<evidence type="ECO:0000256" key="16">
    <source>
        <dbReference type="SAM" id="MobiDB-lite"/>
    </source>
</evidence>
<dbReference type="GO" id="GO:0031417">
    <property type="term" value="C:NatC complex"/>
    <property type="evidence" value="ECO:0007669"/>
    <property type="project" value="UniProtKB-ARBA"/>
</dbReference>
<comment type="catalytic activity">
    <reaction evidence="12">
        <text>N-terminal L-methionyl-L-tryptophyl-[protein] + acetyl-CoA = N-terminal N(alpha)-acetyl-L-methionyl-L-tryptophyl-[protein] + CoA + H(+)</text>
        <dbReference type="Rhea" id="RHEA:50560"/>
        <dbReference type="Rhea" id="RHEA-COMP:12724"/>
        <dbReference type="Rhea" id="RHEA-COMP:12725"/>
        <dbReference type="ChEBI" id="CHEBI:15378"/>
        <dbReference type="ChEBI" id="CHEBI:57287"/>
        <dbReference type="ChEBI" id="CHEBI:57288"/>
        <dbReference type="ChEBI" id="CHEBI:133386"/>
        <dbReference type="ChEBI" id="CHEBI:133387"/>
        <dbReference type="EC" id="2.3.1.256"/>
    </reaction>
</comment>
<evidence type="ECO:0000256" key="15">
    <source>
        <dbReference type="ARBA" id="ARBA00078622"/>
    </source>
</evidence>
<dbReference type="Pfam" id="PF00583">
    <property type="entry name" value="Acetyltransf_1"/>
    <property type="match status" value="1"/>
</dbReference>
<comment type="catalytic activity">
    <reaction evidence="11">
        <text>N-terminal L-methionyl-L-phenylalanyl-[protein] + acetyl-CoA = N-terminal N(alpha)-acetyl-L-methionyl-L-phenylalanyl-[protein] + CoA + H(+)</text>
        <dbReference type="Rhea" id="RHEA:50528"/>
        <dbReference type="Rhea" id="RHEA-COMP:12715"/>
        <dbReference type="Rhea" id="RHEA-COMP:12716"/>
        <dbReference type="ChEBI" id="CHEBI:15378"/>
        <dbReference type="ChEBI" id="CHEBI:57287"/>
        <dbReference type="ChEBI" id="CHEBI:57288"/>
        <dbReference type="ChEBI" id="CHEBI:133382"/>
        <dbReference type="ChEBI" id="CHEBI:133383"/>
        <dbReference type="EC" id="2.3.1.256"/>
    </reaction>
</comment>
<dbReference type="SUPFAM" id="SSF55729">
    <property type="entry name" value="Acyl-CoA N-acyltransferases (Nat)"/>
    <property type="match status" value="1"/>
</dbReference>
<keyword evidence="19" id="KW-1185">Reference proteome</keyword>
<gene>
    <name evidence="18" type="ORF">MSPICULIGERA_LOCUS23323</name>
</gene>
<keyword evidence="4" id="KW-0808">Transferase</keyword>
<dbReference type="GO" id="GO:0120518">
    <property type="term" value="F:protein N-terminal-methionine acetyltransferase activity"/>
    <property type="evidence" value="ECO:0007669"/>
    <property type="project" value="UniProtKB-EC"/>
</dbReference>
<accession>A0AA36DEN0</accession>
<evidence type="ECO:0000256" key="9">
    <source>
        <dbReference type="ARBA" id="ARBA00051225"/>
    </source>
</evidence>
<dbReference type="AlphaFoldDB" id="A0AA36DEN0"/>
<evidence type="ECO:0000256" key="13">
    <source>
        <dbReference type="ARBA" id="ARBA00066994"/>
    </source>
</evidence>
<evidence type="ECO:0000256" key="2">
    <source>
        <dbReference type="ARBA" id="ARBA00004496"/>
    </source>
</evidence>
<comment type="similarity">
    <text evidence="7">Belongs to the acetyltransferase family. MAK3 subfamily.</text>
</comment>
<comment type="subcellular location">
    <subcellularLocation>
        <location evidence="2">Cytoplasm</location>
    </subcellularLocation>
    <subcellularLocation>
        <location evidence="1">Nucleus</location>
    </subcellularLocation>
</comment>
<keyword evidence="3" id="KW-0963">Cytoplasm</keyword>
<dbReference type="EC" id="2.3.1.256" evidence="13"/>
<dbReference type="GO" id="GO:0005634">
    <property type="term" value="C:nucleus"/>
    <property type="evidence" value="ECO:0007669"/>
    <property type="project" value="UniProtKB-SubCell"/>
</dbReference>
<dbReference type="PANTHER" id="PTHR45896:SF1">
    <property type="entry name" value="N-ALPHA-ACETYLTRANSFERASE 30"/>
    <property type="match status" value="1"/>
</dbReference>
<evidence type="ECO:0000259" key="17">
    <source>
        <dbReference type="PROSITE" id="PS51186"/>
    </source>
</evidence>
<evidence type="ECO:0000256" key="1">
    <source>
        <dbReference type="ARBA" id="ARBA00004123"/>
    </source>
</evidence>
<feature type="compositionally biased region" description="Polar residues" evidence="16">
    <location>
        <begin position="166"/>
        <end position="181"/>
    </location>
</feature>
<evidence type="ECO:0000313" key="19">
    <source>
        <dbReference type="Proteomes" id="UP001177023"/>
    </source>
</evidence>
<evidence type="ECO:0000256" key="5">
    <source>
        <dbReference type="ARBA" id="ARBA00023242"/>
    </source>
</evidence>
<evidence type="ECO:0000256" key="6">
    <source>
        <dbReference type="ARBA" id="ARBA00023315"/>
    </source>
</evidence>
<protein>
    <recommendedName>
        <fullName evidence="13">N-terminal methionine N(alpha)-acetyltransferase NatC</fullName>
        <ecNumber evidence="13">2.3.1.256</ecNumber>
    </recommendedName>
    <alternativeName>
        <fullName evidence="14">N-acetyltransferase MAK3 homolog</fullName>
    </alternativeName>
    <alternativeName>
        <fullName evidence="15">NatC catalytic subunit</fullName>
    </alternativeName>
</protein>
<comment type="caution">
    <text evidence="18">The sequence shown here is derived from an EMBL/GenBank/DDBJ whole genome shotgun (WGS) entry which is preliminary data.</text>
</comment>
<name>A0AA36DEN0_9BILA</name>
<organism evidence="18 19">
    <name type="scientific">Mesorhabditis spiculigera</name>
    <dbReference type="NCBI Taxonomy" id="96644"/>
    <lineage>
        <taxon>Eukaryota</taxon>
        <taxon>Metazoa</taxon>
        <taxon>Ecdysozoa</taxon>
        <taxon>Nematoda</taxon>
        <taxon>Chromadorea</taxon>
        <taxon>Rhabditida</taxon>
        <taxon>Rhabditina</taxon>
        <taxon>Rhabditomorpha</taxon>
        <taxon>Rhabditoidea</taxon>
        <taxon>Rhabditidae</taxon>
        <taxon>Mesorhabditinae</taxon>
        <taxon>Mesorhabditis</taxon>
    </lineage>
</organism>
<keyword evidence="5" id="KW-0539">Nucleus</keyword>
<sequence length="478" mass="54223">MMDVDAALSDIIQKQRDVKVSESATRAPRDSIKPRGEYKRRFNVSYRPRPFGYRPRYKNPTRVNLANLHNELFADYPHDGIIMHHDEMGRPVGTADIHFRHRPGVAAILISDNMGMMIDGQAIQFHLIGRRPVTVAFKSQVFIPLFSNRLLDSPSPDAAPYAYLQKQGSEVRPSSTRSLTPTWAGPRQHQQRRGPITNVSLVSLPHFDHSFLLSHNISASRVDFHRDKIYQDALESLKRLSANPQTECKATTSGPSTSAAPVGVSKAETSSEKPCVSEMQPVNASLLDAPTQPNLRDVDLVDYKDESQLAEIMELITKDLSEPYSIYTYRYFIHGWPELCILAVDRETRKLVGTVICKLDGGPYKRSKGYIAMLAVDQTYRRHGLGTRLVRRAIERMQEKQCDEVVLETEVTNTNAATLYSNLGFIREKRLFRYYLNGVDAFRLKLYFSPPPQTSPTISPDQMDEEDDDAMWLQAFTS</sequence>
<dbReference type="FunFam" id="3.40.630.30:FF:000010">
    <property type="entry name" value="Putative N-alpha-acetyltransferase 30"/>
    <property type="match status" value="1"/>
</dbReference>
<dbReference type="PROSITE" id="PS51186">
    <property type="entry name" value="GNAT"/>
    <property type="match status" value="1"/>
</dbReference>
<feature type="domain" description="N-acetyltransferase" evidence="17">
    <location>
        <begin position="298"/>
        <end position="449"/>
    </location>
</feature>